<gene>
    <name evidence="2" type="ORF">SAMN05444266_10544</name>
</gene>
<dbReference type="GO" id="GO:0016209">
    <property type="term" value="F:antioxidant activity"/>
    <property type="evidence" value="ECO:0007669"/>
    <property type="project" value="InterPro"/>
</dbReference>
<accession>A0A1M7DLV7</accession>
<organism evidence="2 3">
    <name type="scientific">Chitinophaga jiangningensis</name>
    <dbReference type="NCBI Taxonomy" id="1419482"/>
    <lineage>
        <taxon>Bacteria</taxon>
        <taxon>Pseudomonadati</taxon>
        <taxon>Bacteroidota</taxon>
        <taxon>Chitinophagia</taxon>
        <taxon>Chitinophagales</taxon>
        <taxon>Chitinophagaceae</taxon>
        <taxon>Chitinophaga</taxon>
    </lineage>
</organism>
<dbReference type="AlphaFoldDB" id="A0A1M7DLV7"/>
<dbReference type="InterPro" id="IPR036249">
    <property type="entry name" value="Thioredoxin-like_sf"/>
</dbReference>
<dbReference type="Pfam" id="PF00578">
    <property type="entry name" value="AhpC-TSA"/>
    <property type="match status" value="1"/>
</dbReference>
<dbReference type="InterPro" id="IPR000866">
    <property type="entry name" value="AhpC/TSA"/>
</dbReference>
<feature type="domain" description="Alkyl hydroperoxide reductase subunit C/ Thiol specific antioxidant" evidence="1">
    <location>
        <begin position="35"/>
        <end position="174"/>
    </location>
</feature>
<evidence type="ECO:0000313" key="3">
    <source>
        <dbReference type="Proteomes" id="UP000184420"/>
    </source>
</evidence>
<dbReference type="SUPFAM" id="SSF52833">
    <property type="entry name" value="Thioredoxin-like"/>
    <property type="match status" value="1"/>
</dbReference>
<evidence type="ECO:0000313" key="2">
    <source>
        <dbReference type="EMBL" id="SHL80387.1"/>
    </source>
</evidence>
<keyword evidence="3" id="KW-1185">Reference proteome</keyword>
<dbReference type="STRING" id="1419482.SAMN05444266_10544"/>
<dbReference type="OrthoDB" id="645652at2"/>
<dbReference type="EMBL" id="FRBL01000005">
    <property type="protein sequence ID" value="SHL80387.1"/>
    <property type="molecule type" value="Genomic_DNA"/>
</dbReference>
<dbReference type="Proteomes" id="UP000184420">
    <property type="component" value="Unassembled WGS sequence"/>
</dbReference>
<sequence>MSTLYRYADYLQQPVPENFPKTGYHREKIAPLGAGQQFPEFFLEADQVIKDAGLLTQGASIHTLTAQPLVVVFYSIHWNGYADDLLDQVIALHPAIEAAGAKLLLISSEGRKQFEAVNKQEIPFDVVYDRDFDIAKKAGIYKKSDPIWGFVAGVNEDVPVPAVYIITPALQIRYAFADKYLEHQLQPAELLAAIENRTAITA</sequence>
<dbReference type="Gene3D" id="3.40.30.10">
    <property type="entry name" value="Glutaredoxin"/>
    <property type="match status" value="1"/>
</dbReference>
<evidence type="ECO:0000259" key="1">
    <source>
        <dbReference type="Pfam" id="PF00578"/>
    </source>
</evidence>
<name>A0A1M7DLV7_9BACT</name>
<dbReference type="GO" id="GO:0016491">
    <property type="term" value="F:oxidoreductase activity"/>
    <property type="evidence" value="ECO:0007669"/>
    <property type="project" value="InterPro"/>
</dbReference>
<proteinExistence type="predicted"/>
<protein>
    <submittedName>
        <fullName evidence="2">Peroxiredoxin</fullName>
    </submittedName>
</protein>
<dbReference type="RefSeq" id="WP_073081522.1">
    <property type="nucleotide sequence ID" value="NZ_FRBL01000005.1"/>
</dbReference>
<reference evidence="2 3" key="1">
    <citation type="submission" date="2016-11" db="EMBL/GenBank/DDBJ databases">
        <authorList>
            <person name="Jaros S."/>
            <person name="Januszkiewicz K."/>
            <person name="Wedrychowicz H."/>
        </authorList>
    </citation>
    <scope>NUCLEOTIDE SEQUENCE [LARGE SCALE GENOMIC DNA]</scope>
    <source>
        <strain evidence="2 3">DSM 27406</strain>
    </source>
</reference>